<reference evidence="1" key="1">
    <citation type="submission" date="2022-07" db="EMBL/GenBank/DDBJ databases">
        <title>Diversity of ethanolamine utilization by human commensal Escherichia coli.</title>
        <authorList>
            <person name="Jubelin G."/>
        </authorList>
    </citation>
    <scope>NUCLEOTIDE SEQUENCE</scope>
    <source>
        <strain evidence="1">S1</strain>
    </source>
</reference>
<evidence type="ECO:0000313" key="1">
    <source>
        <dbReference type="EMBL" id="MCR6676096.1"/>
    </source>
</evidence>
<dbReference type="AlphaFoldDB" id="A0AAW5MSK8"/>
<organism evidence="1 2">
    <name type="scientific">Escherichia marmotae</name>
    <dbReference type="NCBI Taxonomy" id="1499973"/>
    <lineage>
        <taxon>Bacteria</taxon>
        <taxon>Pseudomonadati</taxon>
        <taxon>Pseudomonadota</taxon>
        <taxon>Gammaproteobacteria</taxon>
        <taxon>Enterobacterales</taxon>
        <taxon>Enterobacteriaceae</taxon>
        <taxon>Escherichia</taxon>
    </lineage>
</organism>
<name>A0AAW5MSK8_9ESCH</name>
<accession>A0AAW5MSK8</accession>
<dbReference type="Proteomes" id="UP001206878">
    <property type="component" value="Unassembled WGS sequence"/>
</dbReference>
<dbReference type="EMBL" id="JANPXH010000009">
    <property type="protein sequence ID" value="MCR6676096.1"/>
    <property type="molecule type" value="Genomic_DNA"/>
</dbReference>
<gene>
    <name evidence="1" type="ORF">NVV43_10800</name>
</gene>
<protein>
    <submittedName>
        <fullName evidence="1">Uncharacterized protein</fullName>
    </submittedName>
</protein>
<proteinExistence type="predicted"/>
<evidence type="ECO:0000313" key="2">
    <source>
        <dbReference type="Proteomes" id="UP001206878"/>
    </source>
</evidence>
<comment type="caution">
    <text evidence="1">The sequence shown here is derived from an EMBL/GenBank/DDBJ whole genome shotgun (WGS) entry which is preliminary data.</text>
</comment>
<sequence>MVEYIFYMDECKKVDKKLSLEKQWVDLIRRTSIASGIKARLSDAARAPYPTYGSDLQA</sequence>